<accession>A0A382P7C3</accession>
<organism evidence="6">
    <name type="scientific">marine metagenome</name>
    <dbReference type="NCBI Taxonomy" id="408172"/>
    <lineage>
        <taxon>unclassified sequences</taxon>
        <taxon>metagenomes</taxon>
        <taxon>ecological metagenomes</taxon>
    </lineage>
</organism>
<evidence type="ECO:0000256" key="2">
    <source>
        <dbReference type="ARBA" id="ARBA00012787"/>
    </source>
</evidence>
<dbReference type="AlphaFoldDB" id="A0A382P7C3"/>
<evidence type="ECO:0000256" key="4">
    <source>
        <dbReference type="ARBA" id="ARBA00023235"/>
    </source>
</evidence>
<dbReference type="Pfam" id="PF21238">
    <property type="entry name" value="Pus10_C"/>
    <property type="match status" value="1"/>
</dbReference>
<sequence>MRFVDRPRVAELKNTVCDKSYRVDISVSDIKSIESLKKGSQRLTGTVIEQRTPTRVSHRRADLVRPRLINSVDVVSFEDNMVELVIRAQHGTYIRELVSGDKGRTVPSLSSLIDANCKVEVLDVLNLHLEAKEEKND</sequence>
<feature type="domain" description="Pus10-like C-terminal" evidence="5">
    <location>
        <begin position="2"/>
        <end position="126"/>
    </location>
</feature>
<dbReference type="EC" id="5.4.99.25" evidence="2"/>
<dbReference type="GO" id="GO:0003723">
    <property type="term" value="F:RNA binding"/>
    <property type="evidence" value="ECO:0007669"/>
    <property type="project" value="InterPro"/>
</dbReference>
<dbReference type="SUPFAM" id="SSF55120">
    <property type="entry name" value="Pseudouridine synthase"/>
    <property type="match status" value="1"/>
</dbReference>
<dbReference type="GO" id="GO:0031119">
    <property type="term" value="P:tRNA pseudouridine synthesis"/>
    <property type="evidence" value="ECO:0007669"/>
    <property type="project" value="TreeGrafter"/>
</dbReference>
<name>A0A382P7C3_9ZZZZ</name>
<dbReference type="InterPro" id="IPR048741">
    <property type="entry name" value="Pus10-like_C"/>
</dbReference>
<reference evidence="6" key="1">
    <citation type="submission" date="2018-05" db="EMBL/GenBank/DDBJ databases">
        <authorList>
            <person name="Lanie J.A."/>
            <person name="Ng W.-L."/>
            <person name="Kazmierczak K.M."/>
            <person name="Andrzejewski T.M."/>
            <person name="Davidsen T.M."/>
            <person name="Wayne K.J."/>
            <person name="Tettelin H."/>
            <person name="Glass J.I."/>
            <person name="Rusch D."/>
            <person name="Podicherti R."/>
            <person name="Tsui H.-C.T."/>
            <person name="Winkler M.E."/>
        </authorList>
    </citation>
    <scope>NUCLEOTIDE SEQUENCE</scope>
</reference>
<protein>
    <recommendedName>
        <fullName evidence="2">tRNA pseudouridine(55) synthase</fullName>
        <ecNumber evidence="2">5.4.99.25</ecNumber>
    </recommendedName>
</protein>
<gene>
    <name evidence="6" type="ORF">METZ01_LOCUS322020</name>
</gene>
<dbReference type="PANTHER" id="PTHR21568">
    <property type="entry name" value="TRNA PSEUDOURIDINE SYNTHASE PUS10"/>
    <property type="match status" value="1"/>
</dbReference>
<comment type="similarity">
    <text evidence="1">Belongs to the pseudouridine synthase Pus10 family.</text>
</comment>
<proteinExistence type="inferred from homology"/>
<dbReference type="EMBL" id="UINC01105319">
    <property type="protein sequence ID" value="SVC69166.1"/>
    <property type="molecule type" value="Genomic_DNA"/>
</dbReference>
<evidence type="ECO:0000259" key="5">
    <source>
        <dbReference type="Pfam" id="PF21238"/>
    </source>
</evidence>
<dbReference type="InterPro" id="IPR039894">
    <property type="entry name" value="Pus10-like"/>
</dbReference>
<dbReference type="PANTHER" id="PTHR21568:SF0">
    <property type="entry name" value="TRNA PSEUDOURIDINE SYNTHASE PUS10"/>
    <property type="match status" value="1"/>
</dbReference>
<keyword evidence="4" id="KW-0413">Isomerase</keyword>
<dbReference type="GO" id="GO:0160148">
    <property type="term" value="F:tRNA pseudouridine(55) synthase activity"/>
    <property type="evidence" value="ECO:0007669"/>
    <property type="project" value="UniProtKB-EC"/>
</dbReference>
<dbReference type="InterPro" id="IPR020103">
    <property type="entry name" value="PsdUridine_synth_cat_dom_sf"/>
</dbReference>
<keyword evidence="3" id="KW-0819">tRNA processing</keyword>
<evidence type="ECO:0000313" key="6">
    <source>
        <dbReference type="EMBL" id="SVC69166.1"/>
    </source>
</evidence>
<dbReference type="Gene3D" id="3.30.70.3190">
    <property type="match status" value="1"/>
</dbReference>
<evidence type="ECO:0000256" key="1">
    <source>
        <dbReference type="ARBA" id="ARBA00009652"/>
    </source>
</evidence>
<evidence type="ECO:0000256" key="3">
    <source>
        <dbReference type="ARBA" id="ARBA00022694"/>
    </source>
</evidence>